<dbReference type="PANTHER" id="PTHR36151:SF3">
    <property type="entry name" value="ER-BOUND OXYGENASE MPAB_MPAB'_RUBBER OXYGENASE CATALYTIC DOMAIN-CONTAINING PROTEIN"/>
    <property type="match status" value="1"/>
</dbReference>
<reference evidence="3 4" key="1">
    <citation type="submission" date="2020-04" db="EMBL/GenBank/DDBJ databases">
        <title>MicrobeNet Type strains.</title>
        <authorList>
            <person name="Nicholson A.C."/>
        </authorList>
    </citation>
    <scope>NUCLEOTIDE SEQUENCE [LARGE SCALE GENOMIC DNA]</scope>
    <source>
        <strain evidence="3 4">ATCC BAA-788</strain>
    </source>
</reference>
<dbReference type="InterPro" id="IPR018713">
    <property type="entry name" value="MPAB/Lcp_cat_dom"/>
</dbReference>
<accession>A0A7X6KV44</accession>
<evidence type="ECO:0000313" key="4">
    <source>
        <dbReference type="Proteomes" id="UP000581206"/>
    </source>
</evidence>
<feature type="region of interest" description="Disordered" evidence="1">
    <location>
        <begin position="279"/>
        <end position="299"/>
    </location>
</feature>
<dbReference type="AlphaFoldDB" id="A0A7X6KV44"/>
<sequence>MTSLRERLSGALLDRVAGPHGHRTRDRIHGTPGERWFEPDAPIRRVHGDASMFIGGLTALLLQSWHPRAMAAVAAHSGYRGDPWGRLQRTSAFLAVTAFGTADHAGQAVRAVRRIHDGISGVSAEGEAYAASDPHLLRWVHVAEVHAFLTAHQRFGERPLDAAGCDRYVAQAGRTAEALGVVDPPETVAQLRAQLDAFVPELRGSAAAREATEFLLREPPLPVAARLPYRGLVLAAIGLLPRACREPLGLPDRPLVDRWVAPAVGDVLTRTVRWALAAQPPPPTPGEGVAHGELPTVPG</sequence>
<keyword evidence="4" id="KW-1185">Reference proteome</keyword>
<dbReference type="PANTHER" id="PTHR36151">
    <property type="entry name" value="BLR2777 PROTEIN"/>
    <property type="match status" value="1"/>
</dbReference>
<dbReference type="GO" id="GO:0016491">
    <property type="term" value="F:oxidoreductase activity"/>
    <property type="evidence" value="ECO:0007669"/>
    <property type="project" value="InterPro"/>
</dbReference>
<dbReference type="Pfam" id="PF09995">
    <property type="entry name" value="MPAB_Lcp_cat"/>
    <property type="match status" value="1"/>
</dbReference>
<dbReference type="EMBL" id="JAAXOX010000003">
    <property type="protein sequence ID" value="NKY22385.1"/>
    <property type="molecule type" value="Genomic_DNA"/>
</dbReference>
<name>A0A7X6KV44_9CELL</name>
<organism evidence="3 4">
    <name type="scientific">Cellulomonas denverensis</name>
    <dbReference type="NCBI Taxonomy" id="264297"/>
    <lineage>
        <taxon>Bacteria</taxon>
        <taxon>Bacillati</taxon>
        <taxon>Actinomycetota</taxon>
        <taxon>Actinomycetes</taxon>
        <taxon>Micrococcales</taxon>
        <taxon>Cellulomonadaceae</taxon>
        <taxon>Cellulomonas</taxon>
    </lineage>
</organism>
<comment type="caution">
    <text evidence="3">The sequence shown here is derived from an EMBL/GenBank/DDBJ whole genome shotgun (WGS) entry which is preliminary data.</text>
</comment>
<dbReference type="Proteomes" id="UP000581206">
    <property type="component" value="Unassembled WGS sequence"/>
</dbReference>
<evidence type="ECO:0000256" key="1">
    <source>
        <dbReference type="SAM" id="MobiDB-lite"/>
    </source>
</evidence>
<proteinExistence type="predicted"/>
<evidence type="ECO:0000313" key="3">
    <source>
        <dbReference type="EMBL" id="NKY22385.1"/>
    </source>
</evidence>
<evidence type="ECO:0000259" key="2">
    <source>
        <dbReference type="Pfam" id="PF09995"/>
    </source>
</evidence>
<feature type="domain" description="ER-bound oxygenase mpaB/mpaB'/Rubber oxygenase catalytic" evidence="2">
    <location>
        <begin position="44"/>
        <end position="274"/>
    </location>
</feature>
<dbReference type="RefSeq" id="WP_168629527.1">
    <property type="nucleotide sequence ID" value="NZ_BONL01000017.1"/>
</dbReference>
<protein>
    <submittedName>
        <fullName evidence="3">DUF2236 domain-containing protein</fullName>
    </submittedName>
</protein>
<gene>
    <name evidence="3" type="ORF">HGA03_06850</name>
</gene>